<accession>A0ABR5KQ52</accession>
<reference evidence="1 2" key="1">
    <citation type="submission" date="2015-10" db="EMBL/GenBank/DDBJ databases">
        <title>Comparative genomics and high-throughput reverse genetic screens identify a new phytobacterial MAMP and an Arabidopsis receptor required for immune elicitation.</title>
        <authorList>
            <person name="Mott G.A."/>
            <person name="Thakur S."/>
            <person name="Wang P.W."/>
            <person name="Desveaux D."/>
            <person name="Guttman D.S."/>
        </authorList>
    </citation>
    <scope>NUCLEOTIDE SEQUENCE [LARGE SCALE GENOMIC DNA]</scope>
    <source>
        <strain evidence="1 2">107</strain>
    </source>
</reference>
<comment type="caution">
    <text evidence="1">The sequence shown here is derived from an EMBL/GenBank/DDBJ whole genome shotgun (WGS) entry which is preliminary data.</text>
</comment>
<evidence type="ECO:0000313" key="2">
    <source>
        <dbReference type="Proteomes" id="UP000037943"/>
    </source>
</evidence>
<organism evidence="1 2">
    <name type="scientific">Pseudomonas amygdali pv. lachrymans</name>
    <name type="common">Pseudomonas syringae pv. lachrymans</name>
    <dbReference type="NCBI Taxonomy" id="53707"/>
    <lineage>
        <taxon>Bacteria</taxon>
        <taxon>Pseudomonadati</taxon>
        <taxon>Pseudomonadota</taxon>
        <taxon>Gammaproteobacteria</taxon>
        <taxon>Pseudomonadales</taxon>
        <taxon>Pseudomonadaceae</taxon>
        <taxon>Pseudomonas</taxon>
        <taxon>Pseudomonas amygdali</taxon>
    </lineage>
</organism>
<proteinExistence type="predicted"/>
<gene>
    <name evidence="1" type="ORF">AC499_6594</name>
</gene>
<protein>
    <submittedName>
        <fullName evidence="1">Uncharacterized protein</fullName>
    </submittedName>
</protein>
<name>A0ABR5KQ52_PSEAV</name>
<dbReference type="EMBL" id="LGLK01000058">
    <property type="protein sequence ID" value="KPC16716.1"/>
    <property type="molecule type" value="Genomic_DNA"/>
</dbReference>
<sequence length="37" mass="4315">MQDHAHAWGGFKVRIDVIFNDLSETLWRCTAVRNRNG</sequence>
<keyword evidence="2" id="KW-1185">Reference proteome</keyword>
<evidence type="ECO:0000313" key="1">
    <source>
        <dbReference type="EMBL" id="KPC16716.1"/>
    </source>
</evidence>
<dbReference type="Proteomes" id="UP000037943">
    <property type="component" value="Unassembled WGS sequence"/>
</dbReference>